<dbReference type="PANTHER" id="PTHR33144:SF35">
    <property type="entry name" value="TRANSPOSASE, PTTA_EN_SPM, PLANT-RELATED"/>
    <property type="match status" value="1"/>
</dbReference>
<dbReference type="Proteomes" id="UP000824120">
    <property type="component" value="Chromosome 5"/>
</dbReference>
<comment type="caution">
    <text evidence="1">The sequence shown here is derived from an EMBL/GenBank/DDBJ whole genome shotgun (WGS) entry which is preliminary data.</text>
</comment>
<evidence type="ECO:0000313" key="2">
    <source>
        <dbReference type="Proteomes" id="UP000824120"/>
    </source>
</evidence>
<proteinExistence type="predicted"/>
<dbReference type="EMBL" id="JACXVP010000005">
    <property type="protein sequence ID" value="KAG5607923.1"/>
    <property type="molecule type" value="Genomic_DNA"/>
</dbReference>
<dbReference type="OrthoDB" id="1304639at2759"/>
<keyword evidence="2" id="KW-1185">Reference proteome</keyword>
<sequence length="67" mass="8276">MLTIREAWRRHRSDLNMTYYDPYDNDEVRMAKRPGHIPECQFSELLKYWKSENSRKCLKQILRIEKS</sequence>
<gene>
    <name evidence="1" type="ORF">H5410_029415</name>
</gene>
<protein>
    <submittedName>
        <fullName evidence="1">Uncharacterized protein</fullName>
    </submittedName>
</protein>
<evidence type="ECO:0000313" key="1">
    <source>
        <dbReference type="EMBL" id="KAG5607923.1"/>
    </source>
</evidence>
<dbReference type="PANTHER" id="PTHR33144">
    <property type="entry name" value="OS10G0409366 PROTEIN-RELATED"/>
    <property type="match status" value="1"/>
</dbReference>
<reference evidence="1 2" key="1">
    <citation type="submission" date="2020-09" db="EMBL/GenBank/DDBJ databases">
        <title>De no assembly of potato wild relative species, Solanum commersonii.</title>
        <authorList>
            <person name="Cho K."/>
        </authorList>
    </citation>
    <scope>NUCLEOTIDE SEQUENCE [LARGE SCALE GENOMIC DNA]</scope>
    <source>
        <strain evidence="1">LZ3.2</strain>
        <tissue evidence="1">Leaf</tissue>
    </source>
</reference>
<accession>A0A9J5Z4K9</accession>
<organism evidence="1 2">
    <name type="scientific">Solanum commersonii</name>
    <name type="common">Commerson's wild potato</name>
    <name type="synonym">Commerson's nightshade</name>
    <dbReference type="NCBI Taxonomy" id="4109"/>
    <lineage>
        <taxon>Eukaryota</taxon>
        <taxon>Viridiplantae</taxon>
        <taxon>Streptophyta</taxon>
        <taxon>Embryophyta</taxon>
        <taxon>Tracheophyta</taxon>
        <taxon>Spermatophyta</taxon>
        <taxon>Magnoliopsida</taxon>
        <taxon>eudicotyledons</taxon>
        <taxon>Gunneridae</taxon>
        <taxon>Pentapetalae</taxon>
        <taxon>asterids</taxon>
        <taxon>lamiids</taxon>
        <taxon>Solanales</taxon>
        <taxon>Solanaceae</taxon>
        <taxon>Solanoideae</taxon>
        <taxon>Solaneae</taxon>
        <taxon>Solanum</taxon>
    </lineage>
</organism>
<name>A0A9J5Z4K9_SOLCO</name>
<dbReference type="AlphaFoldDB" id="A0A9J5Z4K9"/>